<dbReference type="InterPro" id="IPR017853">
    <property type="entry name" value="GH"/>
</dbReference>
<dbReference type="InterPro" id="IPR036881">
    <property type="entry name" value="Glyco_hydro_3_C_sf"/>
</dbReference>
<dbReference type="SUPFAM" id="SSF51445">
    <property type="entry name" value="(Trans)glycosidases"/>
    <property type="match status" value="1"/>
</dbReference>
<dbReference type="InterPro" id="IPR002772">
    <property type="entry name" value="Glyco_hydro_3_C"/>
</dbReference>
<dbReference type="InterPro" id="IPR051915">
    <property type="entry name" value="Cellulose_Degrad_GH3"/>
</dbReference>
<dbReference type="RefSeq" id="WP_212528631.1">
    <property type="nucleotide sequence ID" value="NZ_JAGSOG010000048.1"/>
</dbReference>
<dbReference type="InterPro" id="IPR026891">
    <property type="entry name" value="Fn3-like"/>
</dbReference>
<dbReference type="GO" id="GO:0008422">
    <property type="term" value="F:beta-glucosidase activity"/>
    <property type="evidence" value="ECO:0007669"/>
    <property type="project" value="TreeGrafter"/>
</dbReference>
<dbReference type="PRINTS" id="PR00133">
    <property type="entry name" value="GLHYDRLASE3"/>
</dbReference>
<dbReference type="Pfam" id="PF14310">
    <property type="entry name" value="Fn3-like"/>
    <property type="match status" value="1"/>
</dbReference>
<dbReference type="PANTHER" id="PTHR30620">
    <property type="entry name" value="PERIPLASMIC BETA-GLUCOSIDASE-RELATED"/>
    <property type="match status" value="1"/>
</dbReference>
<name>A0A941EUG3_9ACTN</name>
<protein>
    <submittedName>
        <fullName evidence="3">Glycoside hydrolase family 3 C-terminal domain-containing protein</fullName>
    </submittedName>
</protein>
<gene>
    <name evidence="3" type="ORF">KDL01_12590</name>
</gene>
<dbReference type="Pfam" id="PF00933">
    <property type="entry name" value="Glyco_hydro_3"/>
    <property type="match status" value="1"/>
</dbReference>
<dbReference type="Pfam" id="PF01915">
    <property type="entry name" value="Glyco_hydro_3_C"/>
    <property type="match status" value="1"/>
</dbReference>
<keyword evidence="1 3" id="KW-0378">Hydrolase</keyword>
<dbReference type="InterPro" id="IPR036962">
    <property type="entry name" value="Glyco_hydro_3_N_sf"/>
</dbReference>
<dbReference type="SUPFAM" id="SSF52279">
    <property type="entry name" value="Beta-D-glucan exohydrolase, C-terminal domain"/>
    <property type="match status" value="1"/>
</dbReference>
<dbReference type="AlphaFoldDB" id="A0A941EUG3"/>
<comment type="caution">
    <text evidence="3">The sequence shown here is derived from an EMBL/GenBank/DDBJ whole genome shotgun (WGS) entry which is preliminary data.</text>
</comment>
<dbReference type="GO" id="GO:0009251">
    <property type="term" value="P:glucan catabolic process"/>
    <property type="evidence" value="ECO:0007669"/>
    <property type="project" value="TreeGrafter"/>
</dbReference>
<dbReference type="Gene3D" id="3.20.20.300">
    <property type="entry name" value="Glycoside hydrolase, family 3, N-terminal domain"/>
    <property type="match status" value="1"/>
</dbReference>
<dbReference type="Gene3D" id="2.60.40.10">
    <property type="entry name" value="Immunoglobulins"/>
    <property type="match status" value="1"/>
</dbReference>
<dbReference type="EMBL" id="JAGSOG010000048">
    <property type="protein sequence ID" value="MBR7834109.1"/>
    <property type="molecule type" value="Genomic_DNA"/>
</dbReference>
<dbReference type="Proteomes" id="UP000675781">
    <property type="component" value="Unassembled WGS sequence"/>
</dbReference>
<dbReference type="InterPro" id="IPR001764">
    <property type="entry name" value="Glyco_hydro_3_N"/>
</dbReference>
<evidence type="ECO:0000313" key="3">
    <source>
        <dbReference type="EMBL" id="MBR7834109.1"/>
    </source>
</evidence>
<sequence length="807" mass="84988">MATEVTALTEPWRDSTAPTADRVKDLISRMSVREKVAQLYGVWVGADATSGQVAPFQHSSELPPADWSDVLRDGIGQLTRPFGTAPVDPVAGARAVANTQRELAEAGQGIPALVHEECLTGLGAWQATIYPSPLCWGASFDPELVRSVGERIGASLRRLGVHQGLAPVLDVARDLRWGRVEETIAEDPYLVGTLGAAYVRGLESTGVVATLKHFAGYSASRAGRNLAPVSIGPRELADVILPPFEMALHAGARSVMNSYSDNDGVPVAGDPALLTDLLRGTYGFTGTVVSDYFSVAFLLNLHRTAGTKAQAAVQALAAGIDVELPTVDCFGTPLIEALESGEADIALVDLALERVLTQKCDLGLLDADWSPEAPILSEVDQRLDDDESRALAGRLARRAIVLLRNEGGALPLAAGSRLAVVGPRAHVADAVFGCYSFPRHIGVHHPDLALGVESRTVLEALQADPAGYRISYAQGCPVPDTESSVRLRAERAAAEGGAAPDAVDDEALRELGDRQIAEAVAAAREAELCVAVLGDVSGLFGNGTSGEGCDTSDLRLPGRQGELLEALLDTGTPVVLVLLVGRPYELSRYADRLAAVVCGFLPGEEGANALADVLSGRVDPSGRLPIGFPAEGANQPSTYLASTLAQRSDVSTVDPTPLYPFGHGLSYNPAVWTDPVLPAGEAWPTDGTLQLAVTLRNDGASATSEVVQVYLHDPQAEVARPVQQLIAAPRIDLQPGTTRTVVIDLPADATSYTGRAGRRIVEPGEVELWVGASSTDIRARLTAHLTGARREVGFDRAFQPTVSIVEG</sequence>
<dbReference type="InterPro" id="IPR013783">
    <property type="entry name" value="Ig-like_fold"/>
</dbReference>
<dbReference type="PANTHER" id="PTHR30620:SF123">
    <property type="entry name" value="BETA-XYLOSIDASE"/>
    <property type="match status" value="1"/>
</dbReference>
<feature type="domain" description="Fibronectin type III-like" evidence="2">
    <location>
        <begin position="705"/>
        <end position="774"/>
    </location>
</feature>
<proteinExistence type="predicted"/>
<evidence type="ECO:0000259" key="2">
    <source>
        <dbReference type="SMART" id="SM01217"/>
    </source>
</evidence>
<dbReference type="SMART" id="SM01217">
    <property type="entry name" value="Fn3_like"/>
    <property type="match status" value="1"/>
</dbReference>
<evidence type="ECO:0000256" key="1">
    <source>
        <dbReference type="ARBA" id="ARBA00022801"/>
    </source>
</evidence>
<accession>A0A941EUG3</accession>
<organism evidence="3 4">
    <name type="scientific">Actinospica durhamensis</name>
    <dbReference type="NCBI Taxonomy" id="1508375"/>
    <lineage>
        <taxon>Bacteria</taxon>
        <taxon>Bacillati</taxon>
        <taxon>Actinomycetota</taxon>
        <taxon>Actinomycetes</taxon>
        <taxon>Catenulisporales</taxon>
        <taxon>Actinospicaceae</taxon>
        <taxon>Actinospica</taxon>
    </lineage>
</organism>
<dbReference type="Gene3D" id="3.40.50.1700">
    <property type="entry name" value="Glycoside hydrolase family 3 C-terminal domain"/>
    <property type="match status" value="1"/>
</dbReference>
<keyword evidence="4" id="KW-1185">Reference proteome</keyword>
<evidence type="ECO:0000313" key="4">
    <source>
        <dbReference type="Proteomes" id="UP000675781"/>
    </source>
</evidence>
<reference evidence="3" key="1">
    <citation type="submission" date="2021-04" db="EMBL/GenBank/DDBJ databases">
        <title>Genome based classification of Actinospica acidithermotolerans sp. nov., an actinobacterium isolated from an Indonesian hot spring.</title>
        <authorList>
            <person name="Kusuma A.B."/>
            <person name="Putra K.E."/>
            <person name="Nafisah S."/>
            <person name="Loh J."/>
            <person name="Nouioui I."/>
            <person name="Goodfellow M."/>
        </authorList>
    </citation>
    <scope>NUCLEOTIDE SEQUENCE</scope>
    <source>
        <strain evidence="3">CSCA 57</strain>
    </source>
</reference>